<evidence type="ECO:0000259" key="2">
    <source>
        <dbReference type="Pfam" id="PF00144"/>
    </source>
</evidence>
<dbReference type="PANTHER" id="PTHR43283:SF7">
    <property type="entry name" value="BETA-LACTAMASE-RELATED DOMAIN-CONTAINING PROTEIN"/>
    <property type="match status" value="1"/>
</dbReference>
<dbReference type="EMBL" id="PYHP01000042">
    <property type="protein sequence ID" value="PUA38231.1"/>
    <property type="molecule type" value="Genomic_DNA"/>
</dbReference>
<proteinExistence type="predicted"/>
<dbReference type="PANTHER" id="PTHR43283">
    <property type="entry name" value="BETA-LACTAMASE-RELATED"/>
    <property type="match status" value="1"/>
</dbReference>
<protein>
    <submittedName>
        <fullName evidence="3">Serine hydrolase</fullName>
    </submittedName>
</protein>
<dbReference type="Pfam" id="PF00144">
    <property type="entry name" value="Beta-lactamase"/>
    <property type="match status" value="1"/>
</dbReference>
<accession>A0A2T6G252</accession>
<dbReference type="InterPro" id="IPR012338">
    <property type="entry name" value="Beta-lactam/transpept-like"/>
</dbReference>
<dbReference type="GO" id="GO:0016787">
    <property type="term" value="F:hydrolase activity"/>
    <property type="evidence" value="ECO:0007669"/>
    <property type="project" value="UniProtKB-KW"/>
</dbReference>
<feature type="transmembrane region" description="Helical" evidence="1">
    <location>
        <begin position="41"/>
        <end position="62"/>
    </location>
</feature>
<dbReference type="SUPFAM" id="SSF56601">
    <property type="entry name" value="beta-lactamase/transpeptidase-like"/>
    <property type="match status" value="1"/>
</dbReference>
<gene>
    <name evidence="3" type="ORF">C8Z91_16065</name>
</gene>
<feature type="domain" description="Beta-lactamase-related" evidence="2">
    <location>
        <begin position="186"/>
        <end position="493"/>
    </location>
</feature>
<organism evidence="3 4">
    <name type="scientific">Paenibacillus elgii</name>
    <dbReference type="NCBI Taxonomy" id="189691"/>
    <lineage>
        <taxon>Bacteria</taxon>
        <taxon>Bacillati</taxon>
        <taxon>Bacillota</taxon>
        <taxon>Bacilli</taxon>
        <taxon>Bacillales</taxon>
        <taxon>Paenibacillaceae</taxon>
        <taxon>Paenibacillus</taxon>
    </lineage>
</organism>
<keyword evidence="1" id="KW-1133">Transmembrane helix</keyword>
<dbReference type="Proteomes" id="UP000244184">
    <property type="component" value="Unassembled WGS sequence"/>
</dbReference>
<evidence type="ECO:0000256" key="1">
    <source>
        <dbReference type="SAM" id="Phobius"/>
    </source>
</evidence>
<name>A0A2T6G252_9BACL</name>
<comment type="caution">
    <text evidence="3">The sequence shown here is derived from an EMBL/GenBank/DDBJ whole genome shotgun (WGS) entry which is preliminary data.</text>
</comment>
<keyword evidence="3" id="KW-0378">Hydrolase</keyword>
<dbReference type="AlphaFoldDB" id="A0A2T6G252"/>
<evidence type="ECO:0000313" key="3">
    <source>
        <dbReference type="EMBL" id="PUA38231.1"/>
    </source>
</evidence>
<sequence length="507" mass="54738">MYTYNEYRPEYTVYTNFVASRACYRTITIKFEVLSLPKRRYALAISVSAVLTLFVCSGFLLYQPLMVASGFTSHQICSETFVSGLKPDQVYADMVEPTGAIRFISSLVHYDVDFEKREVTTTVGGLYKTKAVYGEGMGCLLAHGPEDVQLAANANLKVGPSASLAPEIAESGVVEPGSEQLRAALDRAFAEREQAPYIRTQAIVVVKDGKIAAERYAPGIGADTPLLGFSATKSVTNALIGILVRQGKLNVSESAPIAAWQNVSDPRHAITIDDLLRQTSGLALEQTSSGFDPASRMIYLERDMSGFAEGAKLVTAPGSRWAYTDGNYILLSRIIRDAVGGRASDVRGFAQRELFGPIGMKHVTLEFDATGTPNGANSMFASARDWARFGLLYLNDGMAGADRILPKGWVEYSSSQTLDTGYGAGFWINLAASGNAPYGLPWGMPHVPQDAFFAMGNMGQHIVIVPSEHLVVVRLGVSHHPDGLIAGADRLVADVIAALRHVEVGPR</sequence>
<reference evidence="3 4" key="1">
    <citation type="submission" date="2018-03" db="EMBL/GenBank/DDBJ databases">
        <title>Genome sequence of Paenibacillus elgii strain AC13 an antimicrobial compound producing bacteria.</title>
        <authorList>
            <person name="Kurokawa A.S."/>
            <person name="Araujo J.F."/>
            <person name="Costa R.A."/>
            <person name="Ortega D.B."/>
            <person name="Pires A.S."/>
            <person name="Pappas G.J.Jr."/>
            <person name="Franco O.L."/>
            <person name="Barreto C."/>
            <person name="Magalhaes B.S."/>
            <person name="Kruger R.H."/>
        </authorList>
    </citation>
    <scope>NUCLEOTIDE SEQUENCE [LARGE SCALE GENOMIC DNA]</scope>
    <source>
        <strain evidence="3 4">AC13</strain>
    </source>
</reference>
<dbReference type="InterPro" id="IPR050789">
    <property type="entry name" value="Diverse_Enzym_Activities"/>
</dbReference>
<evidence type="ECO:0000313" key="4">
    <source>
        <dbReference type="Proteomes" id="UP000244184"/>
    </source>
</evidence>
<keyword evidence="1" id="KW-0812">Transmembrane</keyword>
<dbReference type="InterPro" id="IPR001466">
    <property type="entry name" value="Beta-lactam-related"/>
</dbReference>
<dbReference type="Gene3D" id="3.40.710.10">
    <property type="entry name" value="DD-peptidase/beta-lactamase superfamily"/>
    <property type="match status" value="1"/>
</dbReference>
<keyword evidence="1" id="KW-0472">Membrane</keyword>